<evidence type="ECO:0000313" key="1">
    <source>
        <dbReference type="EMBL" id="KAF8474329.1"/>
    </source>
</evidence>
<dbReference type="SUPFAM" id="SSF52540">
    <property type="entry name" value="P-loop containing nucleoside triphosphate hydrolases"/>
    <property type="match status" value="1"/>
</dbReference>
<dbReference type="InterPro" id="IPR027417">
    <property type="entry name" value="P-loop_NTPase"/>
</dbReference>
<evidence type="ECO:0000313" key="2">
    <source>
        <dbReference type="Proteomes" id="UP000759537"/>
    </source>
</evidence>
<accession>A0A9P5JZR0</accession>
<reference evidence="1" key="1">
    <citation type="submission" date="2019-10" db="EMBL/GenBank/DDBJ databases">
        <authorList>
            <consortium name="DOE Joint Genome Institute"/>
            <person name="Kuo A."/>
            <person name="Miyauchi S."/>
            <person name="Kiss E."/>
            <person name="Drula E."/>
            <person name="Kohler A."/>
            <person name="Sanchez-Garcia M."/>
            <person name="Andreopoulos B."/>
            <person name="Barry K.W."/>
            <person name="Bonito G."/>
            <person name="Buee M."/>
            <person name="Carver A."/>
            <person name="Chen C."/>
            <person name="Cichocki N."/>
            <person name="Clum A."/>
            <person name="Culley D."/>
            <person name="Crous P.W."/>
            <person name="Fauchery L."/>
            <person name="Girlanda M."/>
            <person name="Hayes R."/>
            <person name="Keri Z."/>
            <person name="LaButti K."/>
            <person name="Lipzen A."/>
            <person name="Lombard V."/>
            <person name="Magnuson J."/>
            <person name="Maillard F."/>
            <person name="Morin E."/>
            <person name="Murat C."/>
            <person name="Nolan M."/>
            <person name="Ohm R."/>
            <person name="Pangilinan J."/>
            <person name="Pereira M."/>
            <person name="Perotto S."/>
            <person name="Peter M."/>
            <person name="Riley R."/>
            <person name="Sitrit Y."/>
            <person name="Stielow B."/>
            <person name="Szollosi G."/>
            <person name="Zifcakova L."/>
            <person name="Stursova M."/>
            <person name="Spatafora J.W."/>
            <person name="Tedersoo L."/>
            <person name="Vaario L.-M."/>
            <person name="Yamada A."/>
            <person name="Yan M."/>
            <person name="Wang P."/>
            <person name="Xu J."/>
            <person name="Bruns T."/>
            <person name="Baldrian P."/>
            <person name="Vilgalys R."/>
            <person name="Henrissat B."/>
            <person name="Grigoriev I.V."/>
            <person name="Hibbett D."/>
            <person name="Nagy L.G."/>
            <person name="Martin F.M."/>
        </authorList>
    </citation>
    <scope>NUCLEOTIDE SEQUENCE</scope>
    <source>
        <strain evidence="1">Prilba</strain>
    </source>
</reference>
<proteinExistence type="predicted"/>
<reference evidence="1" key="2">
    <citation type="journal article" date="2020" name="Nat. Commun.">
        <title>Large-scale genome sequencing of mycorrhizal fungi provides insights into the early evolution of symbiotic traits.</title>
        <authorList>
            <person name="Miyauchi S."/>
            <person name="Kiss E."/>
            <person name="Kuo A."/>
            <person name="Drula E."/>
            <person name="Kohler A."/>
            <person name="Sanchez-Garcia M."/>
            <person name="Morin E."/>
            <person name="Andreopoulos B."/>
            <person name="Barry K.W."/>
            <person name="Bonito G."/>
            <person name="Buee M."/>
            <person name="Carver A."/>
            <person name="Chen C."/>
            <person name="Cichocki N."/>
            <person name="Clum A."/>
            <person name="Culley D."/>
            <person name="Crous P.W."/>
            <person name="Fauchery L."/>
            <person name="Girlanda M."/>
            <person name="Hayes R.D."/>
            <person name="Keri Z."/>
            <person name="LaButti K."/>
            <person name="Lipzen A."/>
            <person name="Lombard V."/>
            <person name="Magnuson J."/>
            <person name="Maillard F."/>
            <person name="Murat C."/>
            <person name="Nolan M."/>
            <person name="Ohm R.A."/>
            <person name="Pangilinan J."/>
            <person name="Pereira M.F."/>
            <person name="Perotto S."/>
            <person name="Peter M."/>
            <person name="Pfister S."/>
            <person name="Riley R."/>
            <person name="Sitrit Y."/>
            <person name="Stielow J.B."/>
            <person name="Szollosi G."/>
            <person name="Zifcakova L."/>
            <person name="Stursova M."/>
            <person name="Spatafora J.W."/>
            <person name="Tedersoo L."/>
            <person name="Vaario L.M."/>
            <person name="Yamada A."/>
            <person name="Yan M."/>
            <person name="Wang P."/>
            <person name="Xu J."/>
            <person name="Bruns T."/>
            <person name="Baldrian P."/>
            <person name="Vilgalys R."/>
            <person name="Dunand C."/>
            <person name="Henrissat B."/>
            <person name="Grigoriev I.V."/>
            <person name="Hibbett D."/>
            <person name="Nagy L.G."/>
            <person name="Martin F.M."/>
        </authorList>
    </citation>
    <scope>NUCLEOTIDE SEQUENCE</scope>
    <source>
        <strain evidence="1">Prilba</strain>
    </source>
</reference>
<name>A0A9P5JZR0_9AGAM</name>
<protein>
    <recommendedName>
        <fullName evidence="3">G domain-containing protein</fullName>
    </recommendedName>
</protein>
<comment type="caution">
    <text evidence="1">The sequence shown here is derived from an EMBL/GenBank/DDBJ whole genome shotgun (WGS) entry which is preliminary data.</text>
</comment>
<dbReference type="EMBL" id="WHVB01000017">
    <property type="protein sequence ID" value="KAF8474329.1"/>
    <property type="molecule type" value="Genomic_DNA"/>
</dbReference>
<evidence type="ECO:0008006" key="3">
    <source>
        <dbReference type="Google" id="ProtNLM"/>
    </source>
</evidence>
<dbReference type="AlphaFoldDB" id="A0A9P5JZR0"/>
<organism evidence="1 2">
    <name type="scientific">Russula ochroleuca</name>
    <dbReference type="NCBI Taxonomy" id="152965"/>
    <lineage>
        <taxon>Eukaryota</taxon>
        <taxon>Fungi</taxon>
        <taxon>Dikarya</taxon>
        <taxon>Basidiomycota</taxon>
        <taxon>Agaricomycotina</taxon>
        <taxon>Agaricomycetes</taxon>
        <taxon>Russulales</taxon>
        <taxon>Russulaceae</taxon>
        <taxon>Russula</taxon>
    </lineage>
</organism>
<dbReference type="OrthoDB" id="391988at2759"/>
<dbReference type="Gene3D" id="3.40.50.300">
    <property type="entry name" value="P-loop containing nucleotide triphosphate hydrolases"/>
    <property type="match status" value="1"/>
</dbReference>
<keyword evidence="2" id="KW-1185">Reference proteome</keyword>
<dbReference type="Proteomes" id="UP000759537">
    <property type="component" value="Unassembled WGS sequence"/>
</dbReference>
<sequence>MLVSSQPESGKSSLINDVYKVDMSKATPMNASPTNASPRVAEFRPHDNRHLMAYECSGFGAGDLQVIRDFVMTRNHKSRSASERLHAIWICVPMLDVITGQFDESVTMLLGIGVPLVLVFTKFDMIFPNVSSNIAGGNEGARATAYEEHCRSLFGNVPAAIVSTRPRFRDLIEKLVAITDEVIIAHSRNVSALSEAQRIRLRTFPVTLAWSVSQRTSRDINIQAAIEIGRSRYWCRLGSSDDFAGQTLADCVGVIHADIVGVWNLLDKDGYLSSPEFKVWISYLVQDLSVPSISTSSRSQPHPTPGTGPAWLNDRYKNKNENICLVVGYIVDLTLILCSVSKSPGNVSPSKVQSVMNNFAGSGLKTSLHDEIRSFIGTVPIFEYHNKDVVMEKIIDLIRQYCDLPDRQ</sequence>
<gene>
    <name evidence="1" type="ORF">DFH94DRAFT_124853</name>
</gene>